<sequence>PPASLNPLLSTALHLHRFPTPVRRDGMELHKHSLAFPLDNLAALTSTQLALFQFHPEASPLIEERARVEFVRRRAAWLEQEKQRLEAEEKPVVAVNQEEVEAGVTTLAGGASVEDVGVAKKEVPEVLTLDDDDDEVEVFTLPKKGKAPKEVRKRKASLSGSASSASSKRSRAAVLTRNPTPTPTPPPPQPNVASILSGLSFRKKESSASVEANPAVDHEPLPFGLPGAVTTGTPPEPSPEPKAAKPVVEFPVDLLYRSSRRQPSPPPTDSAPPALIIAPNPLLSRALMQNATVPTDEADRQFVTVAIDGLSTSVTKELLLRFLYRNQHRLARRPLAIMRSDDSGEEYWEDEEGDYHDFTATFFLAYRSIEDAKLVVEGNSGKMLPDLEERARTIRARLVRGDLPEQPTAEQLQAARQKELNVGWTWADTSEEVRKIWWKARDIPYSRVCPRYDASADDERIISDEYHAEADRILGRIKLVGYSQELRREVPKEKEAVYDERRAAWIRWTERSDKEEALAAGEKEPAWPMWPNDATIIRRLTSRLLAVLKCDEKREREKQLEQRRRVFRERLLARFNGPSTIDPTSSTARTSTELLPTLTPTSDAGKNDPS</sequence>
<feature type="region of interest" description="Disordered" evidence="1">
    <location>
        <begin position="146"/>
        <end position="247"/>
    </location>
</feature>
<feature type="compositionally biased region" description="Low complexity" evidence="1">
    <location>
        <begin position="157"/>
        <end position="167"/>
    </location>
</feature>
<dbReference type="OMA" id="WIRWTER"/>
<feature type="non-terminal residue" evidence="2">
    <location>
        <position position="1"/>
    </location>
</feature>
<dbReference type="EMBL" id="CWKI01000005">
    <property type="protein sequence ID" value="CTR06997.1"/>
    <property type="molecule type" value="Genomic_DNA"/>
</dbReference>
<feature type="compositionally biased region" description="Low complexity" evidence="1">
    <location>
        <begin position="590"/>
        <end position="602"/>
    </location>
</feature>
<feature type="compositionally biased region" description="Polar residues" evidence="1">
    <location>
        <begin position="577"/>
        <end position="589"/>
    </location>
</feature>
<feature type="non-terminal residue" evidence="2">
    <location>
        <position position="610"/>
    </location>
</feature>
<accession>A0A0K3CEK4</accession>
<feature type="region of interest" description="Disordered" evidence="1">
    <location>
        <begin position="577"/>
        <end position="610"/>
    </location>
</feature>
<name>A0A0K3CEK4_RHOTO</name>
<feature type="compositionally biased region" description="Basic residues" evidence="1">
    <location>
        <begin position="146"/>
        <end position="156"/>
    </location>
</feature>
<evidence type="ECO:0000256" key="1">
    <source>
        <dbReference type="SAM" id="MobiDB-lite"/>
    </source>
</evidence>
<dbReference type="AlphaFoldDB" id="A0A0K3CEK4"/>
<dbReference type="STRING" id="5286.A0A0K3CEK4"/>
<dbReference type="Proteomes" id="UP000199069">
    <property type="component" value="Unassembled WGS sequence"/>
</dbReference>
<evidence type="ECO:0000313" key="3">
    <source>
        <dbReference type="Proteomes" id="UP000199069"/>
    </source>
</evidence>
<gene>
    <name evidence="2" type="primary">FGENESH: predicted gene_5.403</name>
    <name evidence="2" type="ORF">BN2166_0028580</name>
</gene>
<protein>
    <submittedName>
        <fullName evidence="2">FGENESH: predicted gene_5.403 protein</fullName>
    </submittedName>
</protein>
<reference evidence="2 3" key="1">
    <citation type="submission" date="2015-07" db="EMBL/GenBank/DDBJ databases">
        <authorList>
            <person name="Cajimat M.N.B."/>
            <person name="Milazzo M.L."/>
            <person name="Fulhorst C.F."/>
        </authorList>
    </citation>
    <scope>NUCLEOTIDE SEQUENCE [LARGE SCALE GENOMIC DNA]</scope>
    <source>
        <strain evidence="2">Single colony</strain>
    </source>
</reference>
<proteinExistence type="predicted"/>
<organism evidence="2 3">
    <name type="scientific">Rhodotorula toruloides</name>
    <name type="common">Yeast</name>
    <name type="synonym">Rhodosporidium toruloides</name>
    <dbReference type="NCBI Taxonomy" id="5286"/>
    <lineage>
        <taxon>Eukaryota</taxon>
        <taxon>Fungi</taxon>
        <taxon>Dikarya</taxon>
        <taxon>Basidiomycota</taxon>
        <taxon>Pucciniomycotina</taxon>
        <taxon>Microbotryomycetes</taxon>
        <taxon>Sporidiobolales</taxon>
        <taxon>Sporidiobolaceae</taxon>
        <taxon>Rhodotorula</taxon>
    </lineage>
</organism>
<evidence type="ECO:0000313" key="2">
    <source>
        <dbReference type="EMBL" id="CTR06997.1"/>
    </source>
</evidence>
<keyword evidence="3" id="KW-1185">Reference proteome</keyword>
<feature type="compositionally biased region" description="Pro residues" evidence="1">
    <location>
        <begin position="180"/>
        <end position="190"/>
    </location>
</feature>